<evidence type="ECO:0000313" key="7">
    <source>
        <dbReference type="Proteomes" id="UP001152759"/>
    </source>
</evidence>
<comment type="function">
    <text evidence="4">Reversible hydration of carbon dioxide.</text>
</comment>
<dbReference type="InterPro" id="IPR018338">
    <property type="entry name" value="Carbonic_anhydrase_a-class_CS"/>
</dbReference>
<dbReference type="AlphaFoldDB" id="A0A9P0F9U3"/>
<feature type="signal peptide" evidence="4">
    <location>
        <begin position="1"/>
        <end position="21"/>
    </location>
</feature>
<dbReference type="CDD" id="cd00326">
    <property type="entry name" value="alpha_CA"/>
    <property type="match status" value="1"/>
</dbReference>
<dbReference type="GO" id="GO:0005737">
    <property type="term" value="C:cytoplasm"/>
    <property type="evidence" value="ECO:0007669"/>
    <property type="project" value="TreeGrafter"/>
</dbReference>
<dbReference type="InterPro" id="IPR001148">
    <property type="entry name" value="CA_dom"/>
</dbReference>
<dbReference type="InterPro" id="IPR036398">
    <property type="entry name" value="CA_dom_sf"/>
</dbReference>
<evidence type="ECO:0000256" key="3">
    <source>
        <dbReference type="ARBA" id="ARBA00022833"/>
    </source>
</evidence>
<dbReference type="InterPro" id="IPR023561">
    <property type="entry name" value="Carbonic_anhydrase_a-class"/>
</dbReference>
<organism evidence="6 7">
    <name type="scientific">Bemisia tabaci</name>
    <name type="common">Sweetpotato whitefly</name>
    <name type="synonym">Aleurodes tabaci</name>
    <dbReference type="NCBI Taxonomy" id="7038"/>
    <lineage>
        <taxon>Eukaryota</taxon>
        <taxon>Metazoa</taxon>
        <taxon>Ecdysozoa</taxon>
        <taxon>Arthropoda</taxon>
        <taxon>Hexapoda</taxon>
        <taxon>Insecta</taxon>
        <taxon>Pterygota</taxon>
        <taxon>Neoptera</taxon>
        <taxon>Paraneoptera</taxon>
        <taxon>Hemiptera</taxon>
        <taxon>Sternorrhyncha</taxon>
        <taxon>Aleyrodoidea</taxon>
        <taxon>Aleyrodidae</taxon>
        <taxon>Aleyrodinae</taxon>
        <taxon>Bemisia</taxon>
    </lineage>
</organism>
<keyword evidence="7" id="KW-1185">Reference proteome</keyword>
<evidence type="ECO:0000313" key="6">
    <source>
        <dbReference type="EMBL" id="CAH0395571.1"/>
    </source>
</evidence>
<gene>
    <name evidence="6" type="ORF">BEMITA_LOCUS13741</name>
</gene>
<dbReference type="PANTHER" id="PTHR18952">
    <property type="entry name" value="CARBONIC ANHYDRASE"/>
    <property type="match status" value="1"/>
</dbReference>
<keyword evidence="4" id="KW-0732">Signal</keyword>
<dbReference type="GO" id="GO:0004089">
    <property type="term" value="F:carbonate dehydratase activity"/>
    <property type="evidence" value="ECO:0007669"/>
    <property type="project" value="UniProtKB-UniRule"/>
</dbReference>
<keyword evidence="3 4" id="KW-0862">Zinc</keyword>
<dbReference type="SMART" id="SM01057">
    <property type="entry name" value="Carb_anhydrase"/>
    <property type="match status" value="1"/>
</dbReference>
<dbReference type="Gene3D" id="3.10.200.10">
    <property type="entry name" value="Alpha carbonic anhydrase"/>
    <property type="match status" value="1"/>
</dbReference>
<comment type="cofactor">
    <cofactor evidence="4">
        <name>Zn(2+)</name>
        <dbReference type="ChEBI" id="CHEBI:29105"/>
    </cofactor>
</comment>
<accession>A0A9P0F9U3</accession>
<evidence type="ECO:0000259" key="5">
    <source>
        <dbReference type="PROSITE" id="PS51144"/>
    </source>
</evidence>
<dbReference type="OrthoDB" id="429145at2759"/>
<dbReference type="Pfam" id="PF00194">
    <property type="entry name" value="Carb_anhydrase"/>
    <property type="match status" value="1"/>
</dbReference>
<feature type="chain" id="PRO_5040538625" description="Carbonic anhydrase" evidence="4">
    <location>
        <begin position="22"/>
        <end position="291"/>
    </location>
</feature>
<dbReference type="EMBL" id="OU963870">
    <property type="protein sequence ID" value="CAH0395571.1"/>
    <property type="molecule type" value="Genomic_DNA"/>
</dbReference>
<feature type="domain" description="Alpha-carbonic anhydrase" evidence="5">
    <location>
        <begin position="26"/>
        <end position="283"/>
    </location>
</feature>
<dbReference type="GO" id="GO:0008270">
    <property type="term" value="F:zinc ion binding"/>
    <property type="evidence" value="ECO:0007669"/>
    <property type="project" value="UniProtKB-UniRule"/>
</dbReference>
<comment type="similarity">
    <text evidence="1 4">Belongs to the alpha-carbonic anhydrase family.</text>
</comment>
<dbReference type="PROSITE" id="PS51144">
    <property type="entry name" value="ALPHA_CA_2"/>
    <property type="match status" value="1"/>
</dbReference>
<name>A0A9P0F9U3_BEMTA</name>
<dbReference type="PANTHER" id="PTHR18952:SF124">
    <property type="entry name" value="CARBONIC ANHYDRASE 7"/>
    <property type="match status" value="1"/>
</dbReference>
<reference evidence="6" key="1">
    <citation type="submission" date="2021-12" db="EMBL/GenBank/DDBJ databases">
        <authorList>
            <person name="King R."/>
        </authorList>
    </citation>
    <scope>NUCLEOTIDE SEQUENCE</scope>
</reference>
<keyword evidence="4" id="KW-0456">Lyase</keyword>
<dbReference type="KEGG" id="btab:109037027"/>
<proteinExistence type="inferred from homology"/>
<comment type="catalytic activity">
    <reaction evidence="4">
        <text>hydrogencarbonate + H(+) = CO2 + H2O</text>
        <dbReference type="Rhea" id="RHEA:10748"/>
        <dbReference type="ChEBI" id="CHEBI:15377"/>
        <dbReference type="ChEBI" id="CHEBI:15378"/>
        <dbReference type="ChEBI" id="CHEBI:16526"/>
        <dbReference type="ChEBI" id="CHEBI:17544"/>
        <dbReference type="EC" id="4.2.1.1"/>
    </reaction>
</comment>
<evidence type="ECO:0000256" key="2">
    <source>
        <dbReference type="ARBA" id="ARBA00022723"/>
    </source>
</evidence>
<evidence type="ECO:0000256" key="4">
    <source>
        <dbReference type="RuleBase" id="RU367011"/>
    </source>
</evidence>
<sequence>MCARLFLSALLFASFVDHGGCVGMDDDLDHDDLVGLSSEVNPHSMFYQSPIDLESKEAYPIELSPLMFKGHWTLGHKPLIKNNDETVEIGEASSAKYHASLRGGPLHGTYKFSQAHFHWGNRSSHGSEHTINGHQYSMEVHFVHHHSKYKNIKEARGKVDGLCVVAFFLKVTEKNPRTNNRFNLIVHHLTKLRSAKSEEAAEPNILTCLKPIATPGDYFFYYGSLTTKPYSENVLWIVYPKWASVTESQVDEFRHIRGAGNKVIKSNYRGTQDLNGRTVYWVTATSDEYSY</sequence>
<keyword evidence="2 4" id="KW-0479">Metal-binding</keyword>
<evidence type="ECO:0000256" key="1">
    <source>
        <dbReference type="ARBA" id="ARBA00010718"/>
    </source>
</evidence>
<dbReference type="PROSITE" id="PS00162">
    <property type="entry name" value="ALPHA_CA_1"/>
    <property type="match status" value="1"/>
</dbReference>
<dbReference type="EC" id="4.2.1.1" evidence="4"/>
<dbReference type="Proteomes" id="UP001152759">
    <property type="component" value="Chromosome 9"/>
</dbReference>
<dbReference type="SUPFAM" id="SSF51069">
    <property type="entry name" value="Carbonic anhydrase"/>
    <property type="match status" value="1"/>
</dbReference>
<protein>
    <recommendedName>
        <fullName evidence="4">Carbonic anhydrase</fullName>
        <ecNumber evidence="4">4.2.1.1</ecNumber>
    </recommendedName>
</protein>